<dbReference type="Pfam" id="PF00931">
    <property type="entry name" value="NB-ARC"/>
    <property type="match status" value="1"/>
</dbReference>
<dbReference type="InterPro" id="IPR027417">
    <property type="entry name" value="P-loop_NTPase"/>
</dbReference>
<dbReference type="PROSITE" id="PS50104">
    <property type="entry name" value="TIR"/>
    <property type="match status" value="1"/>
</dbReference>
<dbReference type="OrthoDB" id="1357022at2759"/>
<dbReference type="SUPFAM" id="SSF52540">
    <property type="entry name" value="P-loop containing nucleoside triphosphate hydrolases"/>
    <property type="match status" value="1"/>
</dbReference>
<evidence type="ECO:0000256" key="2">
    <source>
        <dbReference type="ARBA" id="ARBA00022737"/>
    </source>
</evidence>
<evidence type="ECO:0000256" key="3">
    <source>
        <dbReference type="ARBA" id="ARBA00023027"/>
    </source>
</evidence>
<evidence type="ECO:0000313" key="6">
    <source>
        <dbReference type="Proteomes" id="UP000245207"/>
    </source>
</evidence>
<keyword evidence="6" id="KW-1185">Reference proteome</keyword>
<evidence type="ECO:0000256" key="1">
    <source>
        <dbReference type="ARBA" id="ARBA00022614"/>
    </source>
</evidence>
<evidence type="ECO:0000259" key="4">
    <source>
        <dbReference type="PROSITE" id="PS50104"/>
    </source>
</evidence>
<comment type="caution">
    <text evidence="5">The sequence shown here is derived from an EMBL/GenBank/DDBJ whole genome shotgun (WGS) entry which is preliminary data.</text>
</comment>
<dbReference type="InterPro" id="IPR035897">
    <property type="entry name" value="Toll_tir_struct_dom_sf"/>
</dbReference>
<dbReference type="PANTHER" id="PTHR11017">
    <property type="entry name" value="LEUCINE-RICH REPEAT-CONTAINING PROTEIN"/>
    <property type="match status" value="1"/>
</dbReference>
<dbReference type="SUPFAM" id="SSF52200">
    <property type="entry name" value="Toll/Interleukin receptor TIR domain"/>
    <property type="match status" value="1"/>
</dbReference>
<dbReference type="Proteomes" id="UP000245207">
    <property type="component" value="Unassembled WGS sequence"/>
</dbReference>
<gene>
    <name evidence="5" type="ORF">CTI12_AA151030</name>
</gene>
<keyword evidence="3" id="KW-0520">NAD</keyword>
<dbReference type="GO" id="GO:0006952">
    <property type="term" value="P:defense response"/>
    <property type="evidence" value="ECO:0007669"/>
    <property type="project" value="InterPro"/>
</dbReference>
<dbReference type="GO" id="GO:0043531">
    <property type="term" value="F:ADP binding"/>
    <property type="evidence" value="ECO:0007669"/>
    <property type="project" value="InterPro"/>
</dbReference>
<dbReference type="InterPro" id="IPR042197">
    <property type="entry name" value="Apaf_helical"/>
</dbReference>
<dbReference type="SMART" id="SM00255">
    <property type="entry name" value="TIR"/>
    <property type="match status" value="1"/>
</dbReference>
<dbReference type="Gene3D" id="1.10.8.430">
    <property type="entry name" value="Helical domain of apoptotic protease-activating factors"/>
    <property type="match status" value="1"/>
</dbReference>
<dbReference type="InterPro" id="IPR002182">
    <property type="entry name" value="NB-ARC"/>
</dbReference>
<feature type="domain" description="TIR" evidence="4">
    <location>
        <begin position="15"/>
        <end position="182"/>
    </location>
</feature>
<dbReference type="Gene3D" id="3.40.50.10140">
    <property type="entry name" value="Toll/interleukin-1 receptor homology (TIR) domain"/>
    <property type="match status" value="1"/>
</dbReference>
<organism evidence="5 6">
    <name type="scientific">Artemisia annua</name>
    <name type="common">Sweet wormwood</name>
    <dbReference type="NCBI Taxonomy" id="35608"/>
    <lineage>
        <taxon>Eukaryota</taxon>
        <taxon>Viridiplantae</taxon>
        <taxon>Streptophyta</taxon>
        <taxon>Embryophyta</taxon>
        <taxon>Tracheophyta</taxon>
        <taxon>Spermatophyta</taxon>
        <taxon>Magnoliopsida</taxon>
        <taxon>eudicotyledons</taxon>
        <taxon>Gunneridae</taxon>
        <taxon>Pentapetalae</taxon>
        <taxon>asterids</taxon>
        <taxon>campanulids</taxon>
        <taxon>Asterales</taxon>
        <taxon>Asteraceae</taxon>
        <taxon>Asteroideae</taxon>
        <taxon>Anthemideae</taxon>
        <taxon>Artemisiinae</taxon>
        <taxon>Artemisia</taxon>
    </lineage>
</organism>
<reference evidence="5 6" key="1">
    <citation type="journal article" date="2018" name="Mol. Plant">
        <title>The genome of Artemisia annua provides insight into the evolution of Asteraceae family and artemisinin biosynthesis.</title>
        <authorList>
            <person name="Shen Q."/>
            <person name="Zhang L."/>
            <person name="Liao Z."/>
            <person name="Wang S."/>
            <person name="Yan T."/>
            <person name="Shi P."/>
            <person name="Liu M."/>
            <person name="Fu X."/>
            <person name="Pan Q."/>
            <person name="Wang Y."/>
            <person name="Lv Z."/>
            <person name="Lu X."/>
            <person name="Zhang F."/>
            <person name="Jiang W."/>
            <person name="Ma Y."/>
            <person name="Chen M."/>
            <person name="Hao X."/>
            <person name="Li L."/>
            <person name="Tang Y."/>
            <person name="Lv G."/>
            <person name="Zhou Y."/>
            <person name="Sun X."/>
            <person name="Brodelius P.E."/>
            <person name="Rose J.K.C."/>
            <person name="Tang K."/>
        </authorList>
    </citation>
    <scope>NUCLEOTIDE SEQUENCE [LARGE SCALE GENOMIC DNA]</scope>
    <source>
        <strain evidence="6">cv. Huhao1</strain>
        <tissue evidence="5">Leaf</tissue>
    </source>
</reference>
<dbReference type="InterPro" id="IPR000157">
    <property type="entry name" value="TIR_dom"/>
</dbReference>
<name>A0A2U1PHP3_ARTAN</name>
<dbReference type="InterPro" id="IPR044974">
    <property type="entry name" value="Disease_R_plants"/>
</dbReference>
<dbReference type="InterPro" id="IPR058192">
    <property type="entry name" value="WHD_ROQ1-like"/>
</dbReference>
<keyword evidence="1" id="KW-0433">Leucine-rich repeat</keyword>
<dbReference type="SMART" id="SM00382">
    <property type="entry name" value="AAA"/>
    <property type="match status" value="1"/>
</dbReference>
<dbReference type="SUPFAM" id="SSF52058">
    <property type="entry name" value="L domain-like"/>
    <property type="match status" value="1"/>
</dbReference>
<dbReference type="SMART" id="SM00369">
    <property type="entry name" value="LRR_TYP"/>
    <property type="match status" value="3"/>
</dbReference>
<dbReference type="PANTHER" id="PTHR11017:SF573">
    <property type="entry name" value="ADP-RIBOSYL CYCLASE_CYCLIC ADP-RIBOSE HYDROLASE"/>
    <property type="match status" value="1"/>
</dbReference>
<dbReference type="EMBL" id="PKPP01001139">
    <property type="protein sequence ID" value="PWA85276.1"/>
    <property type="molecule type" value="Genomic_DNA"/>
</dbReference>
<dbReference type="Gene3D" id="3.40.50.300">
    <property type="entry name" value="P-loop containing nucleotide triphosphate hydrolases"/>
    <property type="match status" value="1"/>
</dbReference>
<dbReference type="Gene3D" id="3.80.10.10">
    <property type="entry name" value="Ribonuclease Inhibitor"/>
    <property type="match status" value="1"/>
</dbReference>
<dbReference type="FunFam" id="3.40.50.10140:FF:000007">
    <property type="entry name" value="Disease resistance protein (TIR-NBS-LRR class)"/>
    <property type="match status" value="1"/>
</dbReference>
<protein>
    <submittedName>
        <fullName evidence="5">NB-ARC domains-containing protein</fullName>
    </submittedName>
</protein>
<dbReference type="Pfam" id="PF23282">
    <property type="entry name" value="WHD_ROQ1"/>
    <property type="match status" value="1"/>
</dbReference>
<dbReference type="Pfam" id="PF01582">
    <property type="entry name" value="TIR"/>
    <property type="match status" value="1"/>
</dbReference>
<dbReference type="InterPro" id="IPR003593">
    <property type="entry name" value="AAA+_ATPase"/>
</dbReference>
<dbReference type="InterPro" id="IPR032675">
    <property type="entry name" value="LRR_dom_sf"/>
</dbReference>
<proteinExistence type="predicted"/>
<dbReference type="InterPro" id="IPR003591">
    <property type="entry name" value="Leu-rich_rpt_typical-subtyp"/>
</dbReference>
<keyword evidence="2" id="KW-0677">Repeat</keyword>
<dbReference type="PRINTS" id="PR00364">
    <property type="entry name" value="DISEASERSIST"/>
</dbReference>
<sequence length="1433" mass="164361">MVSYKLPSSLTNVPRRHDVFLSFRGEDTRAGFTSYLHEALTRDHIRTYIDDKSLQSGSFIATELPAAIEASTFAIVVLSSDFATSKWCLEEIARIVDCEKQGILTIIPIFHYVDPSNVRHQRNSFEDAFIKHENDPTIVPQKVKRWRDAFTIVGGISGVHITPHRKEVEFVSEIVRNIKKALNATLPTAVPGGLVGIESRVNEVKRSLLMESSEVRFIGLCGMSGVGKTTLAEVVYGAIQKEFQGSSFIENIKDVSKQSDCSSLCKLQQKLLDDVLKDETIRVQNVIHGQTLLMTKLRDIKVLIVLDDVNHADQLRYLAGGLEWFGNGSRVIVTTSNMDLLNVHKVNEIYRCEEMNNDEALRLFIQSAFEHGPPTHVYEKWSDDIVKLAVGLPLALKVYGYLLYKKEENYWKEMLKKLREYPHEDVLGRLEVVFARLDSNQQEIFMYIACFLKGRDMDLVKDILTNIGLYAECGITDLKKRFLITINLDDCVWMHDLLQQMCWEILRKKSHIYRGIHSAIKNFQDIVEVLLLKPKKSRTIGIINQEKVEMGDSIDDPCCFSIMRRLKFLRISNIHFPQGLSYLSNELRILEWFECSLKSLPSNFKPADMYELEMCYSQLETLWVETLVFPNLRSIDLSFSKELIKIPDLTSTPKLVKLILEGCTKLKELHESVLLHKSLQYMNLMGCTHLQCLGRSKFEMEALVTLLLSGCSNLEDLPEFGQNMKCLENLYLDGTNIKKLPESLGELHNLRKLDASETSIEDIPLSTRYLIRLRLLRARRCPLSSQNKGFLFTHLDILSNIRELDLSYCNLSVVPDGIGLLHRLISLDLSGNDFLYLPASISLLSNLRMLILNNCKRLQSLPKLSIVNEDTLYGVQLRFNYIMSGEEVDMSTFHATSNNTSPTVSCLNCPRLAENESGSYLAERVLNGYLQLRTKYWMTPEAVFEIVGAESEIPAKFTTPKSDELLLLDGPWVGVAICAVIAFNHADANMETKYVVTAHIHHGETLCKIPVPVNLVPGLENQLVFYWTAANDLQRMVNENHKNTFRVSLSVEPRDGNLQVTKFGVRFISDGEIQKLKNYEDSTNKVLSSKFKAAVTLNTYLERGSKADHIFFEDTIHPNKITSFISLYRRHGNSLQEIHQIINCLLKINQEIFKQWKKEWSSAQLLFPLIYDYYRISRGTSELYTDFVRLLKDISCSWRSVELALKQILVKSTTDNYSNKEMLQQLSDLEAAKSVMFSDMFVTSLAYICKQTVLFSRCIKEETRQNRPSTSILLMAKLSREMIAGILILIARYSPRNFEVFTDVESTHSKGFLDDDEWHVRINELYFKSCYGRELQIRDFHTNTDLLLELNKKMEKPHESRCKNVNDLTETIEDMSNQAFENCAVILDAGIILNQFMEDNKLQVTESRRFIHDFDIQLPDGYEDPEETWTQFM</sequence>
<accession>A0A2U1PHP3</accession>
<evidence type="ECO:0000313" key="5">
    <source>
        <dbReference type="EMBL" id="PWA85276.1"/>
    </source>
</evidence>
<dbReference type="GO" id="GO:0007165">
    <property type="term" value="P:signal transduction"/>
    <property type="evidence" value="ECO:0007669"/>
    <property type="project" value="InterPro"/>
</dbReference>